<dbReference type="InterPro" id="IPR009604">
    <property type="entry name" value="LsmAD_domain"/>
</dbReference>
<dbReference type="WBParaSite" id="ASIM_0001565501-mRNA-1">
    <property type="protein sequence ID" value="ASIM_0001565501-mRNA-1"/>
    <property type="gene ID" value="ASIM_0001565501"/>
</dbReference>
<reference evidence="6" key="1">
    <citation type="submission" date="2017-02" db="UniProtKB">
        <authorList>
            <consortium name="WormBaseParasite"/>
        </authorList>
    </citation>
    <scope>IDENTIFICATION</scope>
</reference>
<feature type="compositionally biased region" description="Gly residues" evidence="2">
    <location>
        <begin position="272"/>
        <end position="289"/>
    </location>
</feature>
<keyword evidence="5" id="KW-1185">Reference proteome</keyword>
<feature type="region of interest" description="Disordered" evidence="2">
    <location>
        <begin position="407"/>
        <end position="441"/>
    </location>
</feature>
<feature type="compositionally biased region" description="Gly residues" evidence="2">
    <location>
        <begin position="250"/>
        <end position="263"/>
    </location>
</feature>
<evidence type="ECO:0000256" key="2">
    <source>
        <dbReference type="SAM" id="MobiDB-lite"/>
    </source>
</evidence>
<feature type="compositionally biased region" description="Polar residues" evidence="2">
    <location>
        <begin position="541"/>
        <end position="582"/>
    </location>
</feature>
<dbReference type="PANTHER" id="PTHR12854">
    <property type="entry name" value="ATAXIN 2-RELATED"/>
    <property type="match status" value="1"/>
</dbReference>
<protein>
    <submittedName>
        <fullName evidence="6">LsmAD domain-containing protein</fullName>
    </submittedName>
</protein>
<feature type="compositionally biased region" description="Polar residues" evidence="2">
    <location>
        <begin position="701"/>
        <end position="717"/>
    </location>
</feature>
<feature type="compositionally biased region" description="Gly residues" evidence="2">
    <location>
        <begin position="946"/>
        <end position="957"/>
    </location>
</feature>
<evidence type="ECO:0000313" key="6">
    <source>
        <dbReference type="WBParaSite" id="ASIM_0001565501-mRNA-1"/>
    </source>
</evidence>
<evidence type="ECO:0000313" key="4">
    <source>
        <dbReference type="EMBL" id="VDK54122.1"/>
    </source>
</evidence>
<organism evidence="6">
    <name type="scientific">Anisakis simplex</name>
    <name type="common">Herring worm</name>
    <dbReference type="NCBI Taxonomy" id="6269"/>
    <lineage>
        <taxon>Eukaryota</taxon>
        <taxon>Metazoa</taxon>
        <taxon>Ecdysozoa</taxon>
        <taxon>Nematoda</taxon>
        <taxon>Chromadorea</taxon>
        <taxon>Rhabditida</taxon>
        <taxon>Spirurina</taxon>
        <taxon>Ascaridomorpha</taxon>
        <taxon>Ascaridoidea</taxon>
        <taxon>Anisakidae</taxon>
        <taxon>Anisakis</taxon>
        <taxon>Anisakis simplex complex</taxon>
    </lineage>
</organism>
<dbReference type="GO" id="GO:0003729">
    <property type="term" value="F:mRNA binding"/>
    <property type="evidence" value="ECO:0007669"/>
    <property type="project" value="TreeGrafter"/>
</dbReference>
<gene>
    <name evidence="4" type="ORF">ASIM_LOCUS15062</name>
</gene>
<feature type="compositionally biased region" description="Polar residues" evidence="2">
    <location>
        <begin position="1131"/>
        <end position="1175"/>
    </location>
</feature>
<feature type="compositionally biased region" description="Low complexity" evidence="2">
    <location>
        <begin position="583"/>
        <end position="595"/>
    </location>
</feature>
<feature type="domain" description="LsmAD" evidence="3">
    <location>
        <begin position="161"/>
        <end position="216"/>
    </location>
</feature>
<feature type="compositionally biased region" description="Low complexity" evidence="2">
    <location>
        <begin position="688"/>
        <end position="700"/>
    </location>
</feature>
<feature type="compositionally biased region" description="Polar residues" evidence="2">
    <location>
        <begin position="407"/>
        <end position="428"/>
    </location>
</feature>
<sequence>MRCVSVCKGRDVLLETRDGRKYEGIFAGCSQDFDVGLRLAHELRSDDVNQLLPLKSNVIEKLAFGPADVLCMSVLMHDEKRIKGFATDQEYQKTAARNGVLEDGLEMSNEFEVWEADGNDDEELEGAVDAKGGLRVAGTGSEGSTGGGWSVDDMFNANNALGVKSTFEDNLSQYTTANIEGDGEARLRAERIAQEIEMNPASRARARMENDDEERDLNKETPEFQVHSHRKNQNAAGRNNYSSNPRGAGLQSGGGSNRGGGHAMSGRRSDGSGSGQRQGRGGMHSGGGSVANMGSNATSRSFTNSSLTSSSHSVKGGSAGAGVMSQSATGGSSSTQGGRFQPPPERPSAQAVHNEFGQWSEMRTGGAITAGGGVSGQKMGNARRSDTSLQQQSNANKLYDANHRNNAANQHTSHSSVNRTSGSQTAMNKGSSSGAVKGGAQTERVKGLRDFHQNFNNTYHSNAQSHEEQQKGLSSNVVAPVPTTAAKTTNAWNKGPPASIRSAAAAATAAGTQSQLISAGVTPHAVPGAAATANQTLKLSQSSDQLRAATQQAVNNQPSASSQPTTPLSSVPSSQAQPQTNRTKTPPSSTTTSTKVIATDRSSDKSIPTDSSQSQHKPTGIPPTAAAGTSQKSAPATSASASVARGSTPPSRTTPSTSPVQSSTAPAPTTIPSQASAPSTGTGAVMVSSSQSAQQAHSNAGTPTPTVLSGTASSSSIAPIDPTPTVTTAAPGSGTTSAASTMSTAQTVTAAVTSTASSSGGGAVKKFEFNPDAQPFTPRSIATAQGLGLVGAGGLQGMQTLQGLTGGVGMMQALGQQQAQAQAQAAAAAAAVSLQQQQQQQQLAAAVQQPLLAGVTPHSNATAAVHAAAGVNAIAPQTIPIAQGLQPGQLVAHAAPPQMFPYAAGAGVYGTAVPVYYGAAQPMMQAGTAQIAPGVNVTMSGAPGMGGGSMGQGGGATPRGVAQLGGISNASNGAGGARRGQQTLQQQQQQSQQAQQQLIQSGAGMYVPAGQMAAAAGYPQQMLHAAQYQVPFYTTTPYQQMSLASANVPPPTVPPPTSSSVAVAGAPPQSFQVVQAQTPHQQALYSRQLYQGAQPLQFPIFSAAQTAGSYVVYTGAGGHQSMMQMHPHPSALQTNPHSQNQTGHHGHPQVNNNGSMDQQQSHSQMNSSGGTAAPQSYAITSEQQHQLQQFVHPQQSAAIFQQQQAAVVAASLVRQNSLNNAAAAAQQNASYQSSHPNGWWALRLFCAFLTSFRCDSEYYFIVMNFSYSR</sequence>
<feature type="compositionally biased region" description="Low complexity" evidence="2">
    <location>
        <begin position="298"/>
        <end position="316"/>
    </location>
</feature>
<name>A0A0M3K3W4_ANISI</name>
<comment type="similarity">
    <text evidence="1">Belongs to the ataxin-2 family.</text>
</comment>
<evidence type="ECO:0000313" key="5">
    <source>
        <dbReference type="Proteomes" id="UP000267096"/>
    </source>
</evidence>
<feature type="compositionally biased region" description="Polar residues" evidence="2">
    <location>
        <begin position="605"/>
        <end position="617"/>
    </location>
</feature>
<feature type="region of interest" description="Disordered" evidence="2">
    <location>
        <begin position="1121"/>
        <end position="1175"/>
    </location>
</feature>
<feature type="compositionally biased region" description="Low complexity" evidence="2">
    <location>
        <begin position="723"/>
        <end position="742"/>
    </location>
</feature>
<feature type="compositionally biased region" description="Low complexity" evidence="2">
    <location>
        <begin position="325"/>
        <end position="338"/>
    </location>
</feature>
<dbReference type="OrthoDB" id="2275718at2759"/>
<dbReference type="SMART" id="SM01272">
    <property type="entry name" value="LsmAD"/>
    <property type="match status" value="1"/>
</dbReference>
<feature type="region of interest" description="Disordered" evidence="2">
    <location>
        <begin position="541"/>
        <end position="742"/>
    </location>
</feature>
<feature type="region of interest" description="Disordered" evidence="2">
    <location>
        <begin position="946"/>
        <end position="996"/>
    </location>
</feature>
<dbReference type="Proteomes" id="UP000267096">
    <property type="component" value="Unassembled WGS sequence"/>
</dbReference>
<evidence type="ECO:0000256" key="1">
    <source>
        <dbReference type="ARBA" id="ARBA00007503"/>
    </source>
</evidence>
<evidence type="ECO:0000259" key="3">
    <source>
        <dbReference type="SMART" id="SM01272"/>
    </source>
</evidence>
<accession>A0A0M3K3W4</accession>
<feature type="region of interest" description="Disordered" evidence="2">
    <location>
        <begin position="365"/>
        <end position="391"/>
    </location>
</feature>
<feature type="compositionally biased region" description="Polar residues" evidence="2">
    <location>
        <begin position="671"/>
        <end position="682"/>
    </location>
</feature>
<proteinExistence type="inferred from homology"/>
<dbReference type="InterPro" id="IPR045117">
    <property type="entry name" value="ATXN2-like"/>
</dbReference>
<feature type="compositionally biased region" description="Low complexity" evidence="2">
    <location>
        <begin position="429"/>
        <end position="440"/>
    </location>
</feature>
<dbReference type="Pfam" id="PF14438">
    <property type="entry name" value="SM-ATX"/>
    <property type="match status" value="1"/>
</dbReference>
<dbReference type="GO" id="GO:0010494">
    <property type="term" value="C:cytoplasmic stress granule"/>
    <property type="evidence" value="ECO:0007669"/>
    <property type="project" value="TreeGrafter"/>
</dbReference>
<feature type="compositionally biased region" description="Polar residues" evidence="2">
    <location>
        <begin position="233"/>
        <end position="245"/>
    </location>
</feature>
<dbReference type="EMBL" id="UYRR01032089">
    <property type="protein sequence ID" value="VDK54122.1"/>
    <property type="molecule type" value="Genomic_DNA"/>
</dbReference>
<feature type="region of interest" description="Disordered" evidence="2">
    <location>
        <begin position="194"/>
        <end position="352"/>
    </location>
</feature>
<dbReference type="PANTHER" id="PTHR12854:SF7">
    <property type="entry name" value="ATAXIN-2 HOMOLOG"/>
    <property type="match status" value="1"/>
</dbReference>
<feature type="compositionally biased region" description="Low complexity" evidence="2">
    <location>
        <begin position="979"/>
        <end position="996"/>
    </location>
</feature>
<reference evidence="4 5" key="2">
    <citation type="submission" date="2018-11" db="EMBL/GenBank/DDBJ databases">
        <authorList>
            <consortium name="Pathogen Informatics"/>
        </authorList>
    </citation>
    <scope>NUCLEOTIDE SEQUENCE [LARGE SCALE GENOMIC DNA]</scope>
</reference>
<feature type="compositionally biased region" description="Low complexity" evidence="2">
    <location>
        <begin position="630"/>
        <end position="670"/>
    </location>
</feature>
<dbReference type="InterPro" id="IPR025852">
    <property type="entry name" value="SM_dom_ATX"/>
</dbReference>
<dbReference type="AlphaFoldDB" id="A0A0M3K3W4"/>
<dbReference type="GO" id="GO:0034063">
    <property type="term" value="P:stress granule assembly"/>
    <property type="evidence" value="ECO:0007669"/>
    <property type="project" value="TreeGrafter"/>
</dbReference>